<evidence type="ECO:0000256" key="1">
    <source>
        <dbReference type="ARBA" id="ARBA00004141"/>
    </source>
</evidence>
<feature type="transmembrane region" description="Helical" evidence="8">
    <location>
        <begin position="335"/>
        <end position="357"/>
    </location>
</feature>
<evidence type="ECO:0000256" key="4">
    <source>
        <dbReference type="ARBA" id="ARBA00022989"/>
    </source>
</evidence>
<dbReference type="AlphaFoldDB" id="A0A8H7RT10"/>
<feature type="transmembrane region" description="Helical" evidence="8">
    <location>
        <begin position="369"/>
        <end position="388"/>
    </location>
</feature>
<dbReference type="OrthoDB" id="2687058at2759"/>
<evidence type="ECO:0000313" key="11">
    <source>
        <dbReference type="Proteomes" id="UP000646827"/>
    </source>
</evidence>
<comment type="subcellular location">
    <subcellularLocation>
        <location evidence="1">Membrane</location>
        <topology evidence="1">Multi-pass membrane protein</topology>
    </subcellularLocation>
</comment>
<evidence type="ECO:0000256" key="7">
    <source>
        <dbReference type="SAM" id="MobiDB-lite"/>
    </source>
</evidence>
<name>A0A8H7RT10_9FUNG</name>
<dbReference type="PANTHER" id="PTHR32468">
    <property type="entry name" value="CATION/H + ANTIPORTER"/>
    <property type="match status" value="1"/>
</dbReference>
<organism evidence="10 11">
    <name type="scientific">Circinella minor</name>
    <dbReference type="NCBI Taxonomy" id="1195481"/>
    <lineage>
        <taxon>Eukaryota</taxon>
        <taxon>Fungi</taxon>
        <taxon>Fungi incertae sedis</taxon>
        <taxon>Mucoromycota</taxon>
        <taxon>Mucoromycotina</taxon>
        <taxon>Mucoromycetes</taxon>
        <taxon>Mucorales</taxon>
        <taxon>Lichtheimiaceae</taxon>
        <taxon>Circinella</taxon>
    </lineage>
</organism>
<feature type="transmembrane region" description="Helical" evidence="8">
    <location>
        <begin position="118"/>
        <end position="141"/>
    </location>
</feature>
<keyword evidence="3 8" id="KW-0812">Transmembrane</keyword>
<evidence type="ECO:0000256" key="6">
    <source>
        <dbReference type="ARBA" id="ARBA00023136"/>
    </source>
</evidence>
<dbReference type="InterPro" id="IPR050794">
    <property type="entry name" value="CPA2_transporter"/>
</dbReference>
<dbReference type="InterPro" id="IPR006153">
    <property type="entry name" value="Cation/H_exchanger_TM"/>
</dbReference>
<feature type="region of interest" description="Disordered" evidence="7">
    <location>
        <begin position="837"/>
        <end position="861"/>
    </location>
</feature>
<proteinExistence type="predicted"/>
<dbReference type="InterPro" id="IPR038770">
    <property type="entry name" value="Na+/solute_symporter_sf"/>
</dbReference>
<feature type="transmembrane region" description="Helical" evidence="8">
    <location>
        <begin position="20"/>
        <end position="41"/>
    </location>
</feature>
<evidence type="ECO:0000256" key="2">
    <source>
        <dbReference type="ARBA" id="ARBA00022448"/>
    </source>
</evidence>
<feature type="transmembrane region" description="Helical" evidence="8">
    <location>
        <begin position="84"/>
        <end position="106"/>
    </location>
</feature>
<feature type="transmembrane region" description="Helical" evidence="8">
    <location>
        <begin position="187"/>
        <end position="210"/>
    </location>
</feature>
<accession>A0A8H7RT10</accession>
<keyword evidence="5" id="KW-0406">Ion transport</keyword>
<protein>
    <recommendedName>
        <fullName evidence="9">Cation/H+ exchanger transmembrane domain-containing protein</fullName>
    </recommendedName>
</protein>
<evidence type="ECO:0000259" key="9">
    <source>
        <dbReference type="Pfam" id="PF00999"/>
    </source>
</evidence>
<keyword evidence="4 8" id="KW-1133">Transmembrane helix</keyword>
<dbReference type="Proteomes" id="UP000646827">
    <property type="component" value="Unassembled WGS sequence"/>
</dbReference>
<dbReference type="GO" id="GO:1902600">
    <property type="term" value="P:proton transmembrane transport"/>
    <property type="evidence" value="ECO:0007669"/>
    <property type="project" value="InterPro"/>
</dbReference>
<dbReference type="EMBL" id="JAEPRB010000378">
    <property type="protein sequence ID" value="KAG2216641.1"/>
    <property type="molecule type" value="Genomic_DNA"/>
</dbReference>
<evidence type="ECO:0000313" key="10">
    <source>
        <dbReference type="EMBL" id="KAG2216641.1"/>
    </source>
</evidence>
<feature type="domain" description="Cation/H+ exchanger transmembrane" evidence="9">
    <location>
        <begin position="33"/>
        <end position="418"/>
    </location>
</feature>
<gene>
    <name evidence="10" type="ORF">INT45_013231</name>
</gene>
<feature type="region of interest" description="Disordered" evidence="7">
    <location>
        <begin position="719"/>
        <end position="738"/>
    </location>
</feature>
<keyword evidence="6 8" id="KW-0472">Membrane</keyword>
<feature type="transmembrane region" description="Helical" evidence="8">
    <location>
        <begin position="153"/>
        <end position="175"/>
    </location>
</feature>
<dbReference type="PANTHER" id="PTHR32468:SF0">
    <property type="entry name" value="K(+)_H(+) ANTIPORTER 1"/>
    <property type="match status" value="1"/>
</dbReference>
<sequence length="904" mass="99606">MPAAPQAGIFAGLNPAEFNSANPIVLFIIQTVIILVFCRVLAIPLGYIRQPRVIAEVIAGIVLGPSVMGRIPNFTETVFPKESLPFLNLAATLGLIFFLFQVGLEVNVNVIRRDWRESLSISIAGMALPFGLGIAVSVGLYKLQNDDSVPFSSFMLFLGVALAITAFPVLARILAELNLLRTRVGAITMASGLLNDCTAWVLLALVVALLNASSGLQALYVFLTAVGFSLFLIFAIRPLYKILCIRTGSMEHGPTPLLMTVTFVIVLVSAFVTDIIGVHPIFGGFLAGTIIPHENDLAIKVAEKTEDLVNILLLPLYFTLSGLKTQIGLLNSGAVWGYVILVIFLACFGKITGCTLAAKFCGMTIRESFTVGFLMNCKGLVELIVLNIGHDAGVLNDQVFVIMVVMALITTFMTTPVVIKLYPEWYQKQRAELVHGVTDPSIHPSTAVPTKDPSYMVNQGGTGVDKFSLVTMLNRLETVPSIMALIKHLKQPTIKKEITFSTGSTGSDSDDTRLTTHVMELHALRLLELTERASDVMKIRDQRETQRYDPVLNVIRAFANILGIESLRTRLEFRSPNEFIKTIADHSEQVDADMILLPWATSNRHYISSTPAAASTTDDDVNPFDRHYQQNQYHIPDAEFATAAFAINHTVVGLFIDRGFGLIQDHTLPSRTTKIIVPFIGGSNDRAALAFALRLQLYHKGRALVLRFVIKDKKDQEKEKEINEKTIEDEVTHDSEQQEKRYASVRSVQDMLYGAKVASTELDDDDTFFTTLFTLTNKEENSNVECVTIENTISQHQQDSAQLHDVISTINNHFTENNFGKQDLVVLGRENKVDGKPWPQLLPSTPWPTSPSLESPGMGQPQYSKEFKSVLGPLSFGLLSSNAQSSLVVIQAPTHDKKTMISPE</sequence>
<comment type="caution">
    <text evidence="10">The sequence shown here is derived from an EMBL/GenBank/DDBJ whole genome shotgun (WGS) entry which is preliminary data.</text>
</comment>
<feature type="transmembrane region" description="Helical" evidence="8">
    <location>
        <begin position="53"/>
        <end position="72"/>
    </location>
</feature>
<dbReference type="GO" id="GO:0016020">
    <property type="term" value="C:membrane"/>
    <property type="evidence" value="ECO:0007669"/>
    <property type="project" value="UniProtKB-SubCell"/>
</dbReference>
<feature type="transmembrane region" description="Helical" evidence="8">
    <location>
        <begin position="216"/>
        <end position="236"/>
    </location>
</feature>
<dbReference type="Pfam" id="PF00999">
    <property type="entry name" value="Na_H_Exchanger"/>
    <property type="match status" value="1"/>
</dbReference>
<evidence type="ECO:0000256" key="5">
    <source>
        <dbReference type="ARBA" id="ARBA00023065"/>
    </source>
</evidence>
<evidence type="ECO:0000256" key="8">
    <source>
        <dbReference type="SAM" id="Phobius"/>
    </source>
</evidence>
<feature type="transmembrane region" description="Helical" evidence="8">
    <location>
        <begin position="400"/>
        <end position="422"/>
    </location>
</feature>
<reference evidence="10 11" key="1">
    <citation type="submission" date="2020-12" db="EMBL/GenBank/DDBJ databases">
        <title>Metabolic potential, ecology and presence of endohyphal bacteria is reflected in genomic diversity of Mucoromycotina.</title>
        <authorList>
            <person name="Muszewska A."/>
            <person name="Okrasinska A."/>
            <person name="Steczkiewicz K."/>
            <person name="Drgas O."/>
            <person name="Orlowska M."/>
            <person name="Perlinska-Lenart U."/>
            <person name="Aleksandrzak-Piekarczyk T."/>
            <person name="Szatraj K."/>
            <person name="Zielenkiewicz U."/>
            <person name="Pilsyk S."/>
            <person name="Malc E."/>
            <person name="Mieczkowski P."/>
            <person name="Kruszewska J.S."/>
            <person name="Biernat P."/>
            <person name="Pawlowska J."/>
        </authorList>
    </citation>
    <scope>NUCLEOTIDE SEQUENCE [LARGE SCALE GENOMIC DNA]</scope>
    <source>
        <strain evidence="10 11">CBS 142.35</strain>
    </source>
</reference>
<dbReference type="Gene3D" id="1.20.1530.20">
    <property type="match status" value="1"/>
</dbReference>
<evidence type="ECO:0000256" key="3">
    <source>
        <dbReference type="ARBA" id="ARBA00022692"/>
    </source>
</evidence>
<keyword evidence="11" id="KW-1185">Reference proteome</keyword>
<keyword evidence="2" id="KW-0813">Transport</keyword>
<feature type="transmembrane region" description="Helical" evidence="8">
    <location>
        <begin position="257"/>
        <end position="282"/>
    </location>
</feature>
<dbReference type="GO" id="GO:0015297">
    <property type="term" value="F:antiporter activity"/>
    <property type="evidence" value="ECO:0007669"/>
    <property type="project" value="InterPro"/>
</dbReference>